<reference evidence="2" key="1">
    <citation type="journal article" date="2018" name="Gigascience">
        <title>Genome assembly of the Pink Ipe (Handroanthus impetiginosus, Bignoniaceae), a highly valued, ecologically keystone Neotropical timber forest tree.</title>
        <authorList>
            <person name="Silva-Junior O.B."/>
            <person name="Grattapaglia D."/>
            <person name="Novaes E."/>
            <person name="Collevatti R.G."/>
        </authorList>
    </citation>
    <scope>NUCLEOTIDE SEQUENCE [LARGE SCALE GENOMIC DNA]</scope>
    <source>
        <strain evidence="2">cv. UFG-1</strain>
    </source>
</reference>
<dbReference type="InterPro" id="IPR025322">
    <property type="entry name" value="PADRE_dom"/>
</dbReference>
<dbReference type="AlphaFoldDB" id="A0A2G9GSH1"/>
<dbReference type="STRING" id="429701.A0A2G9GSH1"/>
<accession>A0A2G9GSH1</accession>
<proteinExistence type="predicted"/>
<dbReference type="PANTHER" id="PTHR33052">
    <property type="entry name" value="DUF4228 DOMAIN PROTEIN-RELATED"/>
    <property type="match status" value="1"/>
</dbReference>
<evidence type="ECO:0000313" key="2">
    <source>
        <dbReference type="Proteomes" id="UP000231279"/>
    </source>
</evidence>
<dbReference type="Pfam" id="PF14009">
    <property type="entry name" value="PADRE"/>
    <property type="match status" value="1"/>
</dbReference>
<evidence type="ECO:0008006" key="3">
    <source>
        <dbReference type="Google" id="ProtNLM"/>
    </source>
</evidence>
<evidence type="ECO:0000313" key="1">
    <source>
        <dbReference type="EMBL" id="PIN08254.1"/>
    </source>
</evidence>
<dbReference type="EMBL" id="NKXS01003867">
    <property type="protein sequence ID" value="PIN08254.1"/>
    <property type="molecule type" value="Genomic_DNA"/>
</dbReference>
<gene>
    <name evidence="1" type="ORF">CDL12_19173</name>
</gene>
<comment type="caution">
    <text evidence="1">The sequence shown here is derived from an EMBL/GenBank/DDBJ whole genome shotgun (WGS) entry which is preliminary data.</text>
</comment>
<protein>
    <recommendedName>
        <fullName evidence="3">DUF4228 domain-containing protein</fullName>
    </recommendedName>
</protein>
<keyword evidence="2" id="KW-1185">Reference proteome</keyword>
<name>A0A2G9GSH1_9LAMI</name>
<organism evidence="1 2">
    <name type="scientific">Handroanthus impetiginosus</name>
    <dbReference type="NCBI Taxonomy" id="429701"/>
    <lineage>
        <taxon>Eukaryota</taxon>
        <taxon>Viridiplantae</taxon>
        <taxon>Streptophyta</taxon>
        <taxon>Embryophyta</taxon>
        <taxon>Tracheophyta</taxon>
        <taxon>Spermatophyta</taxon>
        <taxon>Magnoliopsida</taxon>
        <taxon>eudicotyledons</taxon>
        <taxon>Gunneridae</taxon>
        <taxon>Pentapetalae</taxon>
        <taxon>asterids</taxon>
        <taxon>lamiids</taxon>
        <taxon>Lamiales</taxon>
        <taxon>Bignoniaceae</taxon>
        <taxon>Crescentiina</taxon>
        <taxon>Tabebuia alliance</taxon>
        <taxon>Handroanthus</taxon>
    </lineage>
</organism>
<dbReference type="OrthoDB" id="1922322at2759"/>
<sequence>MGNYISCTLLGPVGNASSRATKVIFPSGEIQRLYEPTKTAELMIETPNHFLVNAKSLQIGRRFNALNADEDLEIGNVYVFFPMSRLNSVVMAADMAPLFLAANSAAKRVSLGGVRILPESAEKCSVQVPVPAPAPKLNLDDIDAFAAQELKQRMSMCRSKKPLLETIVEEPVCLR</sequence>
<dbReference type="Proteomes" id="UP000231279">
    <property type="component" value="Unassembled WGS sequence"/>
</dbReference>